<sequence>IRFLPYGSVSLPLRVPAVLPVLTSAGFRASVSLTCSPRVNQPTRGPLTALLPNRLEDDAGQLYIRLPQQMFNLLSLCIVPSLDPHMAEFPPYYKPTYTWKPVSSSYELRQLSFSPTVLQHTSSLYGGHISRSPPRQQPLDCSTHYSPTSNTYHCITCNKVGSLACSFSENCRIYL</sequence>
<keyword evidence="2" id="KW-1185">Reference proteome</keyword>
<comment type="caution">
    <text evidence="1">The sequence shown here is derived from an EMBL/GenBank/DDBJ whole genome shotgun (WGS) entry which is preliminary data.</text>
</comment>
<organism evidence="1 2">
    <name type="scientific">Xenoophorus captivus</name>
    <dbReference type="NCBI Taxonomy" id="1517983"/>
    <lineage>
        <taxon>Eukaryota</taxon>
        <taxon>Metazoa</taxon>
        <taxon>Chordata</taxon>
        <taxon>Craniata</taxon>
        <taxon>Vertebrata</taxon>
        <taxon>Euteleostomi</taxon>
        <taxon>Actinopterygii</taxon>
        <taxon>Neopterygii</taxon>
        <taxon>Teleostei</taxon>
        <taxon>Neoteleostei</taxon>
        <taxon>Acanthomorphata</taxon>
        <taxon>Ovalentaria</taxon>
        <taxon>Atherinomorphae</taxon>
        <taxon>Cyprinodontiformes</taxon>
        <taxon>Goodeidae</taxon>
        <taxon>Xenoophorus</taxon>
    </lineage>
</organism>
<accession>A0ABV0QJY7</accession>
<name>A0ABV0QJY7_9TELE</name>
<proteinExistence type="predicted"/>
<feature type="non-terminal residue" evidence="1">
    <location>
        <position position="1"/>
    </location>
</feature>
<evidence type="ECO:0000313" key="2">
    <source>
        <dbReference type="Proteomes" id="UP001434883"/>
    </source>
</evidence>
<gene>
    <name evidence="1" type="ORF">XENOCAPTIV_016905</name>
</gene>
<protein>
    <submittedName>
        <fullName evidence="1">Uncharacterized protein</fullName>
    </submittedName>
</protein>
<dbReference type="EMBL" id="JAHRIN010011917">
    <property type="protein sequence ID" value="MEQ2195697.1"/>
    <property type="molecule type" value="Genomic_DNA"/>
</dbReference>
<reference evidence="1 2" key="1">
    <citation type="submission" date="2021-06" db="EMBL/GenBank/DDBJ databases">
        <authorList>
            <person name="Palmer J.M."/>
        </authorList>
    </citation>
    <scope>NUCLEOTIDE SEQUENCE [LARGE SCALE GENOMIC DNA]</scope>
    <source>
        <strain evidence="1 2">XC_2019</strain>
        <tissue evidence="1">Muscle</tissue>
    </source>
</reference>
<dbReference type="Proteomes" id="UP001434883">
    <property type="component" value="Unassembled WGS sequence"/>
</dbReference>
<evidence type="ECO:0000313" key="1">
    <source>
        <dbReference type="EMBL" id="MEQ2195697.1"/>
    </source>
</evidence>